<dbReference type="GO" id="GO:0016799">
    <property type="term" value="F:hydrolase activity, hydrolyzing N-glycosyl compounds"/>
    <property type="evidence" value="ECO:0007669"/>
    <property type="project" value="InterPro"/>
</dbReference>
<accession>A0AAV4QZA4</accession>
<keyword evidence="4" id="KW-1185">Reference proteome</keyword>
<dbReference type="InterPro" id="IPR052775">
    <property type="entry name" value="IUN_hydrolase"/>
</dbReference>
<dbReference type="Gene3D" id="3.90.245.10">
    <property type="entry name" value="Ribonucleoside hydrolase-like"/>
    <property type="match status" value="1"/>
</dbReference>
<gene>
    <name evidence="3" type="primary">URH2</name>
    <name evidence="3" type="ORF">CEXT_488351</name>
</gene>
<dbReference type="SUPFAM" id="SSF53590">
    <property type="entry name" value="Nucleoside hydrolase"/>
    <property type="match status" value="1"/>
</dbReference>
<comment type="similarity">
    <text evidence="1">Belongs to the IUNH family.</text>
</comment>
<dbReference type="PANTHER" id="PTHR46190:SF1">
    <property type="entry name" value="SI:CH211-201H21.5"/>
    <property type="match status" value="1"/>
</dbReference>
<proteinExistence type="inferred from homology"/>
<dbReference type="InterPro" id="IPR036452">
    <property type="entry name" value="Ribo_hydro-like"/>
</dbReference>
<evidence type="ECO:0000313" key="4">
    <source>
        <dbReference type="Proteomes" id="UP001054945"/>
    </source>
</evidence>
<evidence type="ECO:0000313" key="3">
    <source>
        <dbReference type="EMBL" id="GIY13457.1"/>
    </source>
</evidence>
<protein>
    <submittedName>
        <fullName evidence="3">Probable uridine nucleosidase 2</fullName>
    </submittedName>
</protein>
<name>A0AAV4QZA4_CAEEX</name>
<dbReference type="InterPro" id="IPR001910">
    <property type="entry name" value="Inosine/uridine_hydrolase_dom"/>
</dbReference>
<comment type="caution">
    <text evidence="3">The sequence shown here is derived from an EMBL/GenBank/DDBJ whole genome shotgun (WGS) entry which is preliminary data.</text>
</comment>
<dbReference type="Pfam" id="PF01156">
    <property type="entry name" value="IU_nuc_hydro"/>
    <property type="match status" value="1"/>
</dbReference>
<evidence type="ECO:0000256" key="1">
    <source>
        <dbReference type="ARBA" id="ARBA00009176"/>
    </source>
</evidence>
<sequence>MAYSVLRRKRVLTRRMINLILNVLFQCARHIIQMSDKEDTRHLLIIDTDCGSDDAMAIMTALGPSGRRTHRLLAITCCFGNTTLDHVCLNVFRVLHVCQETGVLVYRGSSAPLLTDKVRPEIVHGSDGFGDCGHLFPTGEGVLEDTPAPAALVALSKKHPSITLVVLGPLTNVALAHRLDPEFTGRLSKIVILGGNYKGVGNTTETAEFNFYCDPEAANIVLTESQCPVHIVPWETVLEYGIDWEEFEAMLAPPTPKARLLKSATAIVTEVCHKEGYCQFLDCDVLATVAALRPDCVTTSLRRSASVECDGTLTRGMVVCRKHVPGETEVNIAVNFDESILNNLRKEMVMESTPEDWSV</sequence>
<organism evidence="3 4">
    <name type="scientific">Caerostris extrusa</name>
    <name type="common">Bark spider</name>
    <name type="synonym">Caerostris bankana</name>
    <dbReference type="NCBI Taxonomy" id="172846"/>
    <lineage>
        <taxon>Eukaryota</taxon>
        <taxon>Metazoa</taxon>
        <taxon>Ecdysozoa</taxon>
        <taxon>Arthropoda</taxon>
        <taxon>Chelicerata</taxon>
        <taxon>Arachnida</taxon>
        <taxon>Araneae</taxon>
        <taxon>Araneomorphae</taxon>
        <taxon>Entelegynae</taxon>
        <taxon>Araneoidea</taxon>
        <taxon>Araneidae</taxon>
        <taxon>Caerostris</taxon>
    </lineage>
</organism>
<reference evidence="3 4" key="1">
    <citation type="submission" date="2021-06" db="EMBL/GenBank/DDBJ databases">
        <title>Caerostris extrusa draft genome.</title>
        <authorList>
            <person name="Kono N."/>
            <person name="Arakawa K."/>
        </authorList>
    </citation>
    <scope>NUCLEOTIDE SEQUENCE [LARGE SCALE GENOMIC DNA]</scope>
</reference>
<dbReference type="AlphaFoldDB" id="A0AAV4QZA4"/>
<feature type="domain" description="Inosine/uridine-preferring nucleoside hydrolase" evidence="2">
    <location>
        <begin position="44"/>
        <end position="338"/>
    </location>
</feature>
<evidence type="ECO:0000259" key="2">
    <source>
        <dbReference type="Pfam" id="PF01156"/>
    </source>
</evidence>
<dbReference type="PANTHER" id="PTHR46190">
    <property type="entry name" value="SI:CH211-201H21.5-RELATED"/>
    <property type="match status" value="1"/>
</dbReference>
<dbReference type="Proteomes" id="UP001054945">
    <property type="component" value="Unassembled WGS sequence"/>
</dbReference>
<dbReference type="EMBL" id="BPLR01006946">
    <property type="protein sequence ID" value="GIY13457.1"/>
    <property type="molecule type" value="Genomic_DNA"/>
</dbReference>